<sequence length="109" mass="11675">MELLRTSMWRDMAKLFESYDALLCPTCSITAPPLNECDDDYVATLPDGSFAGLDMTCLFNLLPQPPALSLPAGRASNGLPVGLQIVGRRFADEQVLSLGAAMESSLSPP</sequence>
<dbReference type="PANTHER" id="PTHR11895">
    <property type="entry name" value="TRANSAMIDASE"/>
    <property type="match status" value="1"/>
</dbReference>
<dbReference type="RefSeq" id="WP_376774267.1">
    <property type="nucleotide sequence ID" value="NZ_JAAMOT010000025.1"/>
</dbReference>
<name>A0A1C3V1I5_9HYPH</name>
<dbReference type="InterPro" id="IPR023631">
    <property type="entry name" value="Amidase_dom"/>
</dbReference>
<gene>
    <name evidence="3" type="ORF">GA0061101_10435</name>
</gene>
<accession>A0A1C3V1I5</accession>
<dbReference type="InterPro" id="IPR000120">
    <property type="entry name" value="Amidase"/>
</dbReference>
<dbReference type="Gene3D" id="3.90.1300.10">
    <property type="entry name" value="Amidase signature (AS) domain"/>
    <property type="match status" value="1"/>
</dbReference>
<dbReference type="AlphaFoldDB" id="A0A1C3V1I5"/>
<dbReference type="Pfam" id="PF01425">
    <property type="entry name" value="Amidase"/>
    <property type="match status" value="1"/>
</dbReference>
<dbReference type="PANTHER" id="PTHR11895:SF7">
    <property type="entry name" value="GLUTAMYL-TRNA(GLN) AMIDOTRANSFERASE SUBUNIT A, MITOCHONDRIAL"/>
    <property type="match status" value="1"/>
</dbReference>
<reference evidence="3 4" key="1">
    <citation type="submission" date="2016-08" db="EMBL/GenBank/DDBJ databases">
        <authorList>
            <person name="Seilhamer J.J."/>
        </authorList>
    </citation>
    <scope>NUCLEOTIDE SEQUENCE [LARGE SCALE GENOMIC DNA]</scope>
    <source>
        <strain evidence="3 4">P1-7</strain>
    </source>
</reference>
<organism evidence="3 4">
    <name type="scientific">Rhizobium lusitanum</name>
    <dbReference type="NCBI Taxonomy" id="293958"/>
    <lineage>
        <taxon>Bacteria</taxon>
        <taxon>Pseudomonadati</taxon>
        <taxon>Pseudomonadota</taxon>
        <taxon>Alphaproteobacteria</taxon>
        <taxon>Hyphomicrobiales</taxon>
        <taxon>Rhizobiaceae</taxon>
        <taxon>Rhizobium/Agrobacterium group</taxon>
        <taxon>Rhizobium</taxon>
    </lineage>
</organism>
<evidence type="ECO:0000256" key="1">
    <source>
        <dbReference type="ARBA" id="ARBA00009199"/>
    </source>
</evidence>
<dbReference type="Proteomes" id="UP000199205">
    <property type="component" value="Unassembled WGS sequence"/>
</dbReference>
<comment type="similarity">
    <text evidence="1">Belongs to the amidase family.</text>
</comment>
<dbReference type="InterPro" id="IPR036928">
    <property type="entry name" value="AS_sf"/>
</dbReference>
<evidence type="ECO:0000313" key="4">
    <source>
        <dbReference type="Proteomes" id="UP000199205"/>
    </source>
</evidence>
<dbReference type="SUPFAM" id="SSF75304">
    <property type="entry name" value="Amidase signature (AS) enzymes"/>
    <property type="match status" value="1"/>
</dbReference>
<evidence type="ECO:0000313" key="3">
    <source>
        <dbReference type="EMBL" id="SCB21457.1"/>
    </source>
</evidence>
<feature type="domain" description="Amidase" evidence="2">
    <location>
        <begin position="5"/>
        <end position="96"/>
    </location>
</feature>
<evidence type="ECO:0000259" key="2">
    <source>
        <dbReference type="Pfam" id="PF01425"/>
    </source>
</evidence>
<protein>
    <submittedName>
        <fullName evidence="3">Amidase</fullName>
    </submittedName>
</protein>
<proteinExistence type="inferred from homology"/>
<dbReference type="EMBL" id="FMAF01000004">
    <property type="protein sequence ID" value="SCB21457.1"/>
    <property type="molecule type" value="Genomic_DNA"/>
</dbReference>
<dbReference type="GO" id="GO:0003824">
    <property type="term" value="F:catalytic activity"/>
    <property type="evidence" value="ECO:0007669"/>
    <property type="project" value="InterPro"/>
</dbReference>